<protein>
    <submittedName>
        <fullName evidence="1">Uncharacterized protein</fullName>
    </submittedName>
</protein>
<dbReference type="VEuPathDB" id="FungiDB:H310_09857"/>
<dbReference type="GeneID" id="20086907"/>
<dbReference type="EMBL" id="KI913974">
    <property type="protein sequence ID" value="ETV97022.1"/>
    <property type="molecule type" value="Genomic_DNA"/>
</dbReference>
<reference evidence="1" key="1">
    <citation type="submission" date="2013-12" db="EMBL/GenBank/DDBJ databases">
        <title>The Genome Sequence of Aphanomyces invadans NJM9701.</title>
        <authorList>
            <consortium name="The Broad Institute Genomics Platform"/>
            <person name="Russ C."/>
            <person name="Tyler B."/>
            <person name="van West P."/>
            <person name="Dieguez-Uribeondo J."/>
            <person name="Young S.K."/>
            <person name="Zeng Q."/>
            <person name="Gargeya S."/>
            <person name="Fitzgerald M."/>
            <person name="Abouelleil A."/>
            <person name="Alvarado L."/>
            <person name="Chapman S.B."/>
            <person name="Gainer-Dewar J."/>
            <person name="Goldberg J."/>
            <person name="Griggs A."/>
            <person name="Gujja S."/>
            <person name="Hansen M."/>
            <person name="Howarth C."/>
            <person name="Imamovic A."/>
            <person name="Ireland A."/>
            <person name="Larimer J."/>
            <person name="McCowan C."/>
            <person name="Murphy C."/>
            <person name="Pearson M."/>
            <person name="Poon T.W."/>
            <person name="Priest M."/>
            <person name="Roberts A."/>
            <person name="Saif S."/>
            <person name="Shea T."/>
            <person name="Sykes S."/>
            <person name="Wortman J."/>
            <person name="Nusbaum C."/>
            <person name="Birren B."/>
        </authorList>
    </citation>
    <scope>NUCLEOTIDE SEQUENCE [LARGE SCALE GENOMIC DNA]</scope>
    <source>
        <strain evidence="1">NJM9701</strain>
    </source>
</reference>
<organism evidence="1">
    <name type="scientific">Aphanomyces invadans</name>
    <dbReference type="NCBI Taxonomy" id="157072"/>
    <lineage>
        <taxon>Eukaryota</taxon>
        <taxon>Sar</taxon>
        <taxon>Stramenopiles</taxon>
        <taxon>Oomycota</taxon>
        <taxon>Saprolegniomycetes</taxon>
        <taxon>Saprolegniales</taxon>
        <taxon>Verrucalvaceae</taxon>
        <taxon>Aphanomyces</taxon>
    </lineage>
</organism>
<accession>A0A024TUL8</accession>
<evidence type="ECO:0000313" key="1">
    <source>
        <dbReference type="EMBL" id="ETV97022.1"/>
    </source>
</evidence>
<sequence length="188" mass="20291">MPTTRATWSTFSWDEMTFLLDTRALPPMTPLVVHVNSTVGSVDTPSVDLTAAEPAQDDFSVPRAILRRPDQVATGLLPRRRRQTQVQHAWMHPRSTRECAKATAAACGVDIPAAAMVPKEAGYVEPMAVASGALFLDATNVHAPLPKFVGPRGTLGCHLPPKGCTMMLGGGELPTELVPRTMCIRHSR</sequence>
<dbReference type="RefSeq" id="XP_008874268.1">
    <property type="nucleotide sequence ID" value="XM_008876046.1"/>
</dbReference>
<dbReference type="AlphaFoldDB" id="A0A024TUL8"/>
<name>A0A024TUL8_9STRA</name>
<proteinExistence type="predicted"/>
<gene>
    <name evidence="1" type="ORF">H310_09857</name>
</gene>